<dbReference type="PROSITE" id="PS50883">
    <property type="entry name" value="EAL"/>
    <property type="match status" value="1"/>
</dbReference>
<dbReference type="OrthoDB" id="9790732at2"/>
<dbReference type="EMBL" id="UFVD01000001">
    <property type="protein sequence ID" value="SUX10934.1"/>
    <property type="molecule type" value="Genomic_DNA"/>
</dbReference>
<dbReference type="InterPro" id="IPR035965">
    <property type="entry name" value="PAS-like_dom_sf"/>
</dbReference>
<dbReference type="Proteomes" id="UP000254920">
    <property type="component" value="Unassembled WGS sequence"/>
</dbReference>
<dbReference type="InterPro" id="IPR001633">
    <property type="entry name" value="EAL_dom"/>
</dbReference>
<evidence type="ECO:0000313" key="2">
    <source>
        <dbReference type="Proteomes" id="UP000254920"/>
    </source>
</evidence>
<gene>
    <name evidence="1" type="primary">yjcC_2</name>
    <name evidence="1" type="ORF">NCTC12475_01147</name>
</gene>
<evidence type="ECO:0000313" key="1">
    <source>
        <dbReference type="EMBL" id="SUX10934.1"/>
    </source>
</evidence>
<dbReference type="CDD" id="cd01948">
    <property type="entry name" value="EAL"/>
    <property type="match status" value="1"/>
</dbReference>
<reference evidence="1 2" key="1">
    <citation type="submission" date="2018-06" db="EMBL/GenBank/DDBJ databases">
        <authorList>
            <consortium name="Pathogen Informatics"/>
            <person name="Doyle S."/>
        </authorList>
    </citation>
    <scope>NUCLEOTIDE SEQUENCE [LARGE SCALE GENOMIC DNA]</scope>
    <source>
        <strain evidence="1 2">NCTC12475</strain>
    </source>
</reference>
<dbReference type="RefSeq" id="WP_089181724.1">
    <property type="nucleotide sequence ID" value="NZ_CP043427.1"/>
</dbReference>
<dbReference type="STRING" id="32024.GCA_000788295_01405"/>
<dbReference type="InterPro" id="IPR043128">
    <property type="entry name" value="Rev_trsase/Diguanyl_cyclase"/>
</dbReference>
<dbReference type="PANTHER" id="PTHR33121">
    <property type="entry name" value="CYCLIC DI-GMP PHOSPHODIESTERASE PDEF"/>
    <property type="match status" value="1"/>
</dbReference>
<dbReference type="GeneID" id="93089805"/>
<dbReference type="NCBIfam" id="TIGR00229">
    <property type="entry name" value="sensory_box"/>
    <property type="match status" value="1"/>
</dbReference>
<dbReference type="SUPFAM" id="SSF55073">
    <property type="entry name" value="Nucleotide cyclase"/>
    <property type="match status" value="1"/>
</dbReference>
<accession>A0A381DJR0</accession>
<dbReference type="InterPro" id="IPR000014">
    <property type="entry name" value="PAS"/>
</dbReference>
<dbReference type="SMART" id="SM00052">
    <property type="entry name" value="EAL"/>
    <property type="match status" value="1"/>
</dbReference>
<dbReference type="AlphaFoldDB" id="A0A381DJR0"/>
<organism evidence="1 2">
    <name type="scientific">Campylobacter sputorum subsp. sputorum</name>
    <dbReference type="NCBI Taxonomy" id="32024"/>
    <lineage>
        <taxon>Bacteria</taxon>
        <taxon>Pseudomonadati</taxon>
        <taxon>Campylobacterota</taxon>
        <taxon>Epsilonproteobacteria</taxon>
        <taxon>Campylobacterales</taxon>
        <taxon>Campylobacteraceae</taxon>
        <taxon>Campylobacter</taxon>
    </lineage>
</organism>
<dbReference type="CDD" id="cd00130">
    <property type="entry name" value="PAS"/>
    <property type="match status" value="1"/>
</dbReference>
<name>A0A381DJR0_9BACT</name>
<dbReference type="InterPro" id="IPR050706">
    <property type="entry name" value="Cyclic-di-GMP_PDE-like"/>
</dbReference>
<dbReference type="InterPro" id="IPR035919">
    <property type="entry name" value="EAL_sf"/>
</dbReference>
<dbReference type="GO" id="GO:0071111">
    <property type="term" value="F:cyclic-guanylate-specific phosphodiesterase activity"/>
    <property type="evidence" value="ECO:0007669"/>
    <property type="project" value="InterPro"/>
</dbReference>
<sequence length="803" mass="94536">MQNNRVKLQYLIMFLFILAITFLASNTIKEYKKLKSINDFLSNIQNLVYTNQNIDITVKTINFHKKYDDIERLIFNFDTNLLVIKNIVENKNTQTDKQVEIYNKIKENFLDKKETIRYYNGKMALIYSVIQDMQNYTQKNTLSPDLNSIYSRFLNLNFDSYADIDTFLDYLVSINKQNLDKKELKFINRMDDSIYNLIEANDYKFFILNSDLEKNLLNFLDYITQQHKDIVDNLVKIFITMIIMSLMFIFWNIKLLNNIKNKNKDISFLKLAADNSFNSIMFTNNNLDITYANAAFEQISGYKLKDIIGKNPSFLKYYTQNKDYYKNFKNAIDKKIPWKKDNFISKRSDNTIIIEDVIIIPNINKDNLEGFVGIKLDKTKELNIKNEALKRQIYKDHLTGIGSYVALRDKLENNEQGVIIYMRINNFLNLSYFYKPKFIDDFIIFFVDTIKLCIKTYNIDCELFRFQFDEFCIIYHGNDLSTDILRIKSYFKTSNINIQSNEGTKINIELIFGVSSNIDSNINRLTQAIWSYKEAKKIDEKIYFYKDNDPIEQQYFKNLDVIKLIQNALKNDKVIVECQPIFNIKTNSKIANKYEILIRILDDEGKIHYPGEFLNVAKQILLYNALTSKVIDIAFNLLDKYPNKQFSINLSSSDMVNLSIRQIFIKNLKICKNPSNLFVEILESESIDNYDVINPFIKHIKELGCKLSIDDFGSGYSNYYRMLEFDIDVLKIDGSIVKRLPFDKNSRIVMETIVSFAKKMNYEIVAEFVSDENILNEVKKYDVDYAQGFYLGKPISPDFILFN</sequence>
<keyword evidence="2" id="KW-1185">Reference proteome</keyword>
<dbReference type="InterPro" id="IPR029787">
    <property type="entry name" value="Nucleotide_cyclase"/>
</dbReference>
<dbReference type="SUPFAM" id="SSF55785">
    <property type="entry name" value="PYP-like sensor domain (PAS domain)"/>
    <property type="match status" value="1"/>
</dbReference>
<dbReference type="SMART" id="SM00091">
    <property type="entry name" value="PAS"/>
    <property type="match status" value="1"/>
</dbReference>
<dbReference type="SUPFAM" id="SSF141868">
    <property type="entry name" value="EAL domain-like"/>
    <property type="match status" value="1"/>
</dbReference>
<dbReference type="Gene3D" id="3.30.70.270">
    <property type="match status" value="1"/>
</dbReference>
<dbReference type="Pfam" id="PF00563">
    <property type="entry name" value="EAL"/>
    <property type="match status" value="1"/>
</dbReference>
<protein>
    <submittedName>
        <fullName evidence="1">Diguanylate cyclase/phosphodiesterase</fullName>
    </submittedName>
</protein>
<dbReference type="Pfam" id="PF13426">
    <property type="entry name" value="PAS_9"/>
    <property type="match status" value="1"/>
</dbReference>
<dbReference type="Gene3D" id="3.20.20.450">
    <property type="entry name" value="EAL domain"/>
    <property type="match status" value="1"/>
</dbReference>
<dbReference type="PROSITE" id="PS50112">
    <property type="entry name" value="PAS"/>
    <property type="match status" value="1"/>
</dbReference>
<proteinExistence type="predicted"/>
<dbReference type="PANTHER" id="PTHR33121:SF79">
    <property type="entry name" value="CYCLIC DI-GMP PHOSPHODIESTERASE PDED-RELATED"/>
    <property type="match status" value="1"/>
</dbReference>
<dbReference type="Gene3D" id="3.30.450.20">
    <property type="entry name" value="PAS domain"/>
    <property type="match status" value="1"/>
</dbReference>